<feature type="transmembrane region" description="Helical" evidence="7">
    <location>
        <begin position="320"/>
        <end position="340"/>
    </location>
</feature>
<dbReference type="InterPro" id="IPR052031">
    <property type="entry name" value="Membrane_Transporter-Flippase"/>
</dbReference>
<keyword evidence="2" id="KW-0813">Transport</keyword>
<evidence type="ECO:0000256" key="2">
    <source>
        <dbReference type="ARBA" id="ARBA00022448"/>
    </source>
</evidence>
<keyword evidence="4 7" id="KW-0812">Transmembrane</keyword>
<evidence type="ECO:0000256" key="6">
    <source>
        <dbReference type="ARBA" id="ARBA00023136"/>
    </source>
</evidence>
<dbReference type="GO" id="GO:0005886">
    <property type="term" value="C:plasma membrane"/>
    <property type="evidence" value="ECO:0007669"/>
    <property type="project" value="UniProtKB-SubCell"/>
</dbReference>
<dbReference type="GO" id="GO:0042910">
    <property type="term" value="F:xenobiotic transmembrane transporter activity"/>
    <property type="evidence" value="ECO:0007669"/>
    <property type="project" value="InterPro"/>
</dbReference>
<reference evidence="9" key="1">
    <citation type="submission" date="2018-12" db="EMBL/GenBank/DDBJ databases">
        <title>Dusodibacter welbiota gen. nov., sp. nov., isolated from human faeces and emended description of the Oscillibacter genus.</title>
        <authorList>
            <person name="Le Roy T."/>
            <person name="Van der Smissen P."/>
            <person name="Delzenne N."/>
            <person name="Muccioli G."/>
            <person name="Collet J.F."/>
            <person name="Cani P.D."/>
        </authorList>
    </citation>
    <scope>NUCLEOTIDE SEQUENCE [LARGE SCALE GENOMIC DNA]</scope>
    <source>
        <strain evidence="9">J115</strain>
    </source>
</reference>
<comment type="subcellular location">
    <subcellularLocation>
        <location evidence="1">Cell membrane</location>
        <topology evidence="1">Multi-pass membrane protein</topology>
    </subcellularLocation>
</comment>
<keyword evidence="3" id="KW-1003">Cell membrane</keyword>
<keyword evidence="9" id="KW-1185">Reference proteome</keyword>
<feature type="transmembrane region" description="Helical" evidence="7">
    <location>
        <begin position="12"/>
        <end position="31"/>
    </location>
</feature>
<feature type="transmembrane region" description="Helical" evidence="7">
    <location>
        <begin position="391"/>
        <end position="415"/>
    </location>
</feature>
<dbReference type="AlphaFoldDB" id="A0A4D7AHX3"/>
<name>A0A4D7AHX3_9FIRM</name>
<dbReference type="GO" id="GO:0015297">
    <property type="term" value="F:antiporter activity"/>
    <property type="evidence" value="ECO:0007669"/>
    <property type="project" value="InterPro"/>
</dbReference>
<dbReference type="PIRSF" id="PIRSF006603">
    <property type="entry name" value="DinF"/>
    <property type="match status" value="1"/>
</dbReference>
<evidence type="ECO:0000256" key="7">
    <source>
        <dbReference type="SAM" id="Phobius"/>
    </source>
</evidence>
<gene>
    <name evidence="8" type="ORF">EIO64_03435</name>
</gene>
<keyword evidence="6 7" id="KW-0472">Membrane</keyword>
<dbReference type="InterPro" id="IPR048279">
    <property type="entry name" value="MdtK-like"/>
</dbReference>
<evidence type="ECO:0000313" key="8">
    <source>
        <dbReference type="EMBL" id="QCI58399.1"/>
    </source>
</evidence>
<evidence type="ECO:0000256" key="1">
    <source>
        <dbReference type="ARBA" id="ARBA00004651"/>
    </source>
</evidence>
<organism evidence="8 9">
    <name type="scientific">Dysosmobacter welbionis</name>
    <dbReference type="NCBI Taxonomy" id="2093857"/>
    <lineage>
        <taxon>Bacteria</taxon>
        <taxon>Bacillati</taxon>
        <taxon>Bacillota</taxon>
        <taxon>Clostridia</taxon>
        <taxon>Eubacteriales</taxon>
        <taxon>Oscillospiraceae</taxon>
        <taxon>Dysosmobacter</taxon>
    </lineage>
</organism>
<dbReference type="NCBIfam" id="TIGR00797">
    <property type="entry name" value="matE"/>
    <property type="match status" value="1"/>
</dbReference>
<dbReference type="CDD" id="cd13138">
    <property type="entry name" value="MATE_yoeA_like"/>
    <property type="match status" value="1"/>
</dbReference>
<dbReference type="Pfam" id="PF01554">
    <property type="entry name" value="MatE"/>
    <property type="match status" value="2"/>
</dbReference>
<sequence>MVKNLTEGRPLNLLFFFALPMVAGNLFQQLYNMVDTAVVGKFVGEDAVAAVGSSFPIVFLSVAVASGLSMGCTVVVSQLFGAGRIHEMKTTISTAIISLGVLGLLIMGLGTLLAGPLLQLLGTDPDIMADSRTYLQIYFGGAVFLFLYNTLNGIYNAQGDSKTPLIFLMISSLTNIVLDLLFVIRFGMGVAGVAWATLIAQGLCAVASLLVLLRRMRRMPCEPEKQGVKLPLFHMVAVKRIAQIGLPSMLQQSLVSLSMMMMQGLVNSFGKVLVAGYTAATKIDSLAMLPNMNISNAMSSFTAQNIGAGKYERVKEGLKACLLMVAVFSLLITVIIFLFGNQLLSLFLDPGDASGAMGYGLAYMHTVSLFYILMGLLFVPNGMLRGAGDMAAFTFSSMANLFSRVGIAYALVYLTPLGANAIWWSIPAGWLIGAAVSLLRVKSGKWMRKAVADR</sequence>
<dbReference type="RefSeq" id="WP_025544515.1">
    <property type="nucleotide sequence ID" value="NZ_CP034413.3"/>
</dbReference>
<protein>
    <submittedName>
        <fullName evidence="8">MATE family efflux transporter</fullName>
    </submittedName>
</protein>
<evidence type="ECO:0000256" key="5">
    <source>
        <dbReference type="ARBA" id="ARBA00022989"/>
    </source>
</evidence>
<feature type="transmembrane region" description="Helical" evidence="7">
    <location>
        <begin position="92"/>
        <end position="114"/>
    </location>
</feature>
<proteinExistence type="predicted"/>
<dbReference type="GeneID" id="89523225"/>
<evidence type="ECO:0000256" key="4">
    <source>
        <dbReference type="ARBA" id="ARBA00022692"/>
    </source>
</evidence>
<feature type="transmembrane region" description="Helical" evidence="7">
    <location>
        <begin position="190"/>
        <end position="213"/>
    </location>
</feature>
<dbReference type="Proteomes" id="UP000298642">
    <property type="component" value="Chromosome"/>
</dbReference>
<feature type="transmembrane region" description="Helical" evidence="7">
    <location>
        <begin position="360"/>
        <end position="379"/>
    </location>
</feature>
<dbReference type="PANTHER" id="PTHR43549">
    <property type="entry name" value="MULTIDRUG RESISTANCE PROTEIN YPNP-RELATED"/>
    <property type="match status" value="1"/>
</dbReference>
<accession>A0A4D7AHX3</accession>
<feature type="transmembrane region" description="Helical" evidence="7">
    <location>
        <begin position="163"/>
        <end position="184"/>
    </location>
</feature>
<keyword evidence="5 7" id="KW-1133">Transmembrane helix</keyword>
<evidence type="ECO:0000256" key="3">
    <source>
        <dbReference type="ARBA" id="ARBA00022475"/>
    </source>
</evidence>
<dbReference type="EMBL" id="CP034413">
    <property type="protein sequence ID" value="QCI58399.1"/>
    <property type="molecule type" value="Genomic_DNA"/>
</dbReference>
<dbReference type="InterPro" id="IPR002528">
    <property type="entry name" value="MATE_fam"/>
</dbReference>
<dbReference type="PANTHER" id="PTHR43549:SF3">
    <property type="entry name" value="MULTIDRUG RESISTANCE PROTEIN YPNP-RELATED"/>
    <property type="match status" value="1"/>
</dbReference>
<feature type="transmembrane region" description="Helical" evidence="7">
    <location>
        <begin position="57"/>
        <end position="80"/>
    </location>
</feature>
<feature type="transmembrane region" description="Helical" evidence="7">
    <location>
        <begin position="421"/>
        <end position="439"/>
    </location>
</feature>
<dbReference type="KEGG" id="obj:EIO64_03435"/>
<feature type="transmembrane region" description="Helical" evidence="7">
    <location>
        <begin position="134"/>
        <end position="151"/>
    </location>
</feature>
<evidence type="ECO:0000313" key="9">
    <source>
        <dbReference type="Proteomes" id="UP000298642"/>
    </source>
</evidence>